<name>V2X4E7_MONRO</name>
<dbReference type="Proteomes" id="UP000017559">
    <property type="component" value="Unassembled WGS sequence"/>
</dbReference>
<dbReference type="AlphaFoldDB" id="V2X4E7"/>
<evidence type="ECO:0000313" key="1">
    <source>
        <dbReference type="EMBL" id="ESK94028.1"/>
    </source>
</evidence>
<dbReference type="HOGENOM" id="CLU_2638615_0_0_1"/>
<comment type="caution">
    <text evidence="1">The sequence shown here is derived from an EMBL/GenBank/DDBJ whole genome shotgun (WGS) entry which is preliminary data.</text>
</comment>
<dbReference type="EMBL" id="AWSO01000156">
    <property type="protein sequence ID" value="ESK94028.1"/>
    <property type="molecule type" value="Genomic_DNA"/>
</dbReference>
<organism evidence="1 2">
    <name type="scientific">Moniliophthora roreri (strain MCA 2997)</name>
    <name type="common">Cocoa frosty pod rot fungus</name>
    <name type="synonym">Crinipellis roreri</name>
    <dbReference type="NCBI Taxonomy" id="1381753"/>
    <lineage>
        <taxon>Eukaryota</taxon>
        <taxon>Fungi</taxon>
        <taxon>Dikarya</taxon>
        <taxon>Basidiomycota</taxon>
        <taxon>Agaricomycotina</taxon>
        <taxon>Agaricomycetes</taxon>
        <taxon>Agaricomycetidae</taxon>
        <taxon>Agaricales</taxon>
        <taxon>Marasmiineae</taxon>
        <taxon>Marasmiaceae</taxon>
        <taxon>Moniliophthora</taxon>
    </lineage>
</organism>
<evidence type="ECO:0000313" key="2">
    <source>
        <dbReference type="Proteomes" id="UP000017559"/>
    </source>
</evidence>
<accession>V2X4E7</accession>
<sequence>MTHVSPALKSFGILPDGHLRTLLSLNDGYREGVVRGMSQFPAQSDLFVLAKHLKSCSAKMFTMVISTPKIACSPSIT</sequence>
<reference evidence="1 2" key="1">
    <citation type="journal article" date="2014" name="BMC Genomics">
        <title>Genome and secretome analysis of the hemibiotrophic fungal pathogen, Moniliophthora roreri, which causes frosty pod rot disease of cacao: mechanisms of the biotrophic and necrotrophic phases.</title>
        <authorList>
            <person name="Meinhardt L.W."/>
            <person name="Costa G.G.L."/>
            <person name="Thomazella D.P.T."/>
            <person name="Teixeira P.J.P.L."/>
            <person name="Carazzolle M.F."/>
            <person name="Schuster S.C."/>
            <person name="Carlson J.E."/>
            <person name="Guiltinan M.J."/>
            <person name="Mieczkowski P."/>
            <person name="Farmer A."/>
            <person name="Ramaraj T."/>
            <person name="Crozier J."/>
            <person name="Davis R.E."/>
            <person name="Shao J."/>
            <person name="Melnick R.L."/>
            <person name="Pereira G.A.G."/>
            <person name="Bailey B.A."/>
        </authorList>
    </citation>
    <scope>NUCLEOTIDE SEQUENCE [LARGE SCALE GENOMIC DNA]</scope>
    <source>
        <strain evidence="1 2">MCA 2997</strain>
    </source>
</reference>
<keyword evidence="2" id="KW-1185">Reference proteome</keyword>
<protein>
    <submittedName>
        <fullName evidence="1">Uncharacterized protein</fullName>
    </submittedName>
</protein>
<proteinExistence type="predicted"/>
<gene>
    <name evidence="1" type="ORF">Moror_12859</name>
</gene>
<dbReference type="KEGG" id="mrr:Moror_12859"/>